<comment type="caution">
    <text evidence="1">The sequence shown here is derived from an EMBL/GenBank/DDBJ whole genome shotgun (WGS) entry which is preliminary data.</text>
</comment>
<organism evidence="1 2">
    <name type="scientific">Actinoplanes sandaracinus</name>
    <dbReference type="NCBI Taxonomy" id="3045177"/>
    <lineage>
        <taxon>Bacteria</taxon>
        <taxon>Bacillati</taxon>
        <taxon>Actinomycetota</taxon>
        <taxon>Actinomycetes</taxon>
        <taxon>Micromonosporales</taxon>
        <taxon>Micromonosporaceae</taxon>
        <taxon>Actinoplanes</taxon>
    </lineage>
</organism>
<proteinExistence type="predicted"/>
<sequence length="90" mass="9558">MERRIPLADREILPGITLKVSTMGGYSVHVGTGYVGWINAAGDGLFNAYVRVPGHSGGSWLGKYAGEAESARQVVSAHQNTCVATNRRVA</sequence>
<dbReference type="Proteomes" id="UP001241758">
    <property type="component" value="Unassembled WGS sequence"/>
</dbReference>
<accession>A0ABT6WHX6</accession>
<dbReference type="EMBL" id="JASCTH010000007">
    <property type="protein sequence ID" value="MDI6099338.1"/>
    <property type="molecule type" value="Genomic_DNA"/>
</dbReference>
<evidence type="ECO:0000313" key="2">
    <source>
        <dbReference type="Proteomes" id="UP001241758"/>
    </source>
</evidence>
<reference evidence="1 2" key="1">
    <citation type="submission" date="2023-05" db="EMBL/GenBank/DDBJ databases">
        <title>Actinoplanes sp. NEAU-A12 genome sequencing.</title>
        <authorList>
            <person name="Wang Z.-S."/>
        </authorList>
    </citation>
    <scope>NUCLEOTIDE SEQUENCE [LARGE SCALE GENOMIC DNA]</scope>
    <source>
        <strain evidence="1 2">NEAU-A12</strain>
    </source>
</reference>
<protein>
    <submittedName>
        <fullName evidence="1">Uncharacterized protein</fullName>
    </submittedName>
</protein>
<name>A0ABT6WHX6_9ACTN</name>
<evidence type="ECO:0000313" key="1">
    <source>
        <dbReference type="EMBL" id="MDI6099338.1"/>
    </source>
</evidence>
<keyword evidence="2" id="KW-1185">Reference proteome</keyword>
<gene>
    <name evidence="1" type="ORF">QLQ12_12120</name>
</gene>
<dbReference type="RefSeq" id="WP_282759474.1">
    <property type="nucleotide sequence ID" value="NZ_JASCTH010000007.1"/>
</dbReference>